<keyword evidence="2" id="KW-1185">Reference proteome</keyword>
<evidence type="ECO:0000313" key="2">
    <source>
        <dbReference type="Proteomes" id="UP000789702"/>
    </source>
</evidence>
<accession>A0ACA9LBE4</accession>
<dbReference type="Proteomes" id="UP000789702">
    <property type="component" value="Unassembled WGS sequence"/>
</dbReference>
<proteinExistence type="predicted"/>
<sequence length="39" mass="4882">ERLEYEERMLLIEERKEILRELRITNIAKEQEHDGLEQE</sequence>
<protein>
    <submittedName>
        <fullName evidence="1">10021_t:CDS:1</fullName>
    </submittedName>
</protein>
<reference evidence="1" key="1">
    <citation type="submission" date="2021-06" db="EMBL/GenBank/DDBJ databases">
        <authorList>
            <person name="Kallberg Y."/>
            <person name="Tangrot J."/>
            <person name="Rosling A."/>
        </authorList>
    </citation>
    <scope>NUCLEOTIDE SEQUENCE</scope>
    <source>
        <strain evidence="1">IL203A</strain>
    </source>
</reference>
<gene>
    <name evidence="1" type="ORF">DHETER_LOCUS3731</name>
</gene>
<feature type="non-terminal residue" evidence="1">
    <location>
        <position position="1"/>
    </location>
</feature>
<comment type="caution">
    <text evidence="1">The sequence shown here is derived from an EMBL/GenBank/DDBJ whole genome shotgun (WGS) entry which is preliminary data.</text>
</comment>
<organism evidence="1 2">
    <name type="scientific">Dentiscutata heterogama</name>
    <dbReference type="NCBI Taxonomy" id="1316150"/>
    <lineage>
        <taxon>Eukaryota</taxon>
        <taxon>Fungi</taxon>
        <taxon>Fungi incertae sedis</taxon>
        <taxon>Mucoromycota</taxon>
        <taxon>Glomeromycotina</taxon>
        <taxon>Glomeromycetes</taxon>
        <taxon>Diversisporales</taxon>
        <taxon>Gigasporaceae</taxon>
        <taxon>Dentiscutata</taxon>
    </lineage>
</organism>
<evidence type="ECO:0000313" key="1">
    <source>
        <dbReference type="EMBL" id="CAG8516967.1"/>
    </source>
</evidence>
<name>A0ACA9LBE4_9GLOM</name>
<dbReference type="EMBL" id="CAJVPU010003349">
    <property type="protein sequence ID" value="CAG8516967.1"/>
    <property type="molecule type" value="Genomic_DNA"/>
</dbReference>